<reference evidence="2 3" key="1">
    <citation type="submission" date="2018-04" db="EMBL/GenBank/DDBJ databases">
        <title>Genomic Encyclopedia of Archaeal and Bacterial Type Strains, Phase II (KMG-II): from individual species to whole genera.</title>
        <authorList>
            <person name="Goeker M."/>
        </authorList>
    </citation>
    <scope>NUCLEOTIDE SEQUENCE [LARGE SCALE GENOMIC DNA]</scope>
    <source>
        <strain evidence="2 3">DSM 45787</strain>
    </source>
</reference>
<dbReference type="SUPFAM" id="SSF56266">
    <property type="entry name" value="DmpA/ArgJ-like"/>
    <property type="match status" value="1"/>
</dbReference>
<evidence type="ECO:0000313" key="3">
    <source>
        <dbReference type="Proteomes" id="UP000244240"/>
    </source>
</evidence>
<dbReference type="AlphaFoldDB" id="A0A2T6C8K4"/>
<dbReference type="PANTHER" id="PTHR36512">
    <property type="entry name" value="D-AMINOPEPTIDASE"/>
    <property type="match status" value="1"/>
</dbReference>
<gene>
    <name evidence="2" type="ORF">C8P63_102100</name>
</gene>
<organism evidence="2 3">
    <name type="scientific">Melghirimyces profundicolus</name>
    <dbReference type="NCBI Taxonomy" id="1242148"/>
    <lineage>
        <taxon>Bacteria</taxon>
        <taxon>Bacillati</taxon>
        <taxon>Bacillota</taxon>
        <taxon>Bacilli</taxon>
        <taxon>Bacillales</taxon>
        <taxon>Thermoactinomycetaceae</taxon>
        <taxon>Melghirimyces</taxon>
    </lineage>
</organism>
<evidence type="ECO:0000256" key="1">
    <source>
        <dbReference type="ARBA" id="ARBA00007068"/>
    </source>
</evidence>
<comment type="caution">
    <text evidence="2">The sequence shown here is derived from an EMBL/GenBank/DDBJ whole genome shotgun (WGS) entry which is preliminary data.</text>
</comment>
<keyword evidence="3" id="KW-1185">Reference proteome</keyword>
<dbReference type="Proteomes" id="UP000244240">
    <property type="component" value="Unassembled WGS sequence"/>
</dbReference>
<dbReference type="GO" id="GO:0004177">
    <property type="term" value="F:aminopeptidase activity"/>
    <property type="evidence" value="ECO:0007669"/>
    <property type="project" value="UniProtKB-KW"/>
</dbReference>
<dbReference type="RefSeq" id="WP_108021668.1">
    <property type="nucleotide sequence ID" value="NZ_QBKR01000002.1"/>
</dbReference>
<dbReference type="EMBL" id="QBKR01000002">
    <property type="protein sequence ID" value="PTX64606.1"/>
    <property type="molecule type" value="Genomic_DNA"/>
</dbReference>
<name>A0A2T6C8K4_9BACL</name>
<dbReference type="OrthoDB" id="9808347at2"/>
<protein>
    <submittedName>
        <fullName evidence="2">L-aminopeptidase/D-esterase-like protein</fullName>
    </submittedName>
</protein>
<dbReference type="PANTHER" id="PTHR36512:SF3">
    <property type="entry name" value="BLR5678 PROTEIN"/>
    <property type="match status" value="1"/>
</dbReference>
<keyword evidence="2" id="KW-0378">Hydrolase</keyword>
<dbReference type="Gene3D" id="3.60.70.12">
    <property type="entry name" value="L-amino peptidase D-ALA esterase/amidase"/>
    <property type="match status" value="1"/>
</dbReference>
<dbReference type="CDD" id="cd02252">
    <property type="entry name" value="nylC_like"/>
    <property type="match status" value="1"/>
</dbReference>
<comment type="similarity">
    <text evidence="1">Belongs to the peptidase S58 family.</text>
</comment>
<dbReference type="InterPro" id="IPR016117">
    <property type="entry name" value="ArgJ-like_dom_sf"/>
</dbReference>
<sequence length="319" mass="32078">MKSSIIDVPGIEVGQAEDPEALTGCTVIRTPGGAVAGADVRGSAPGTRETDLLNPINLVEQVHAVCLTGGSAYGLEAATGVMRFLEEEGEGFDVGVGVVPIVPAAVLFDLSLGSARVRPDAAMGIEAARRAGKEPVAEGNVGAGCGASVGKFCGMEAAMKSGLGTASRRLANGLTVGALVAVNAVGEVRDPRTGETLAGARDGQGGFMDFIDCMARNDAGKNLPGTNTTLAVVASNARLTKARANKVAQMAHDGLARTIYPVHTMNDGDTVFALATGKVEAAVDVVGALSAEVLAEAVVRAVKAAAGAGGLPSHSEYKE</sequence>
<keyword evidence="2" id="KW-0031">Aminopeptidase</keyword>
<proteinExistence type="inferred from homology"/>
<dbReference type="InterPro" id="IPR005321">
    <property type="entry name" value="Peptidase_S58_DmpA"/>
</dbReference>
<keyword evidence="2" id="KW-0645">Protease</keyword>
<accession>A0A2T6C8K4</accession>
<dbReference type="Pfam" id="PF03576">
    <property type="entry name" value="Peptidase_S58"/>
    <property type="match status" value="1"/>
</dbReference>
<evidence type="ECO:0000313" key="2">
    <source>
        <dbReference type="EMBL" id="PTX64606.1"/>
    </source>
</evidence>